<feature type="transmembrane region" description="Helical" evidence="2">
    <location>
        <begin position="176"/>
        <end position="200"/>
    </location>
</feature>
<keyword evidence="2" id="KW-0472">Membrane</keyword>
<comment type="caution">
    <text evidence="4">The sequence shown here is derived from an EMBL/GenBank/DDBJ whole genome shotgun (WGS) entry which is preliminary data.</text>
</comment>
<sequence length="395" mass="42528">MPTPVTVVATVFIIALAIVRIVLVRRASEADHLINVMAGITAVGVLLREPAVAREVAPFVPGGLSTLFDVWHWTTVLTWTWGLGLWLLRAYGPVGYKTRFRITIAMAGALGVTMVLLSSPARAQGVSIAEYGGWRYGIYVGLLSAPAVFVSGYMLRTLPALRRRATSPREKNIVRILAVVAVLSVVPVSSLLLFAAPGALGVGTDFTRRMYDFASAGLASGEPQLLFGAVLALVVVPSCVRAAARLRQSARLYPLWRDLTAAAPEVVLSLRWRDRWGASPAERVERLRIEIRDAAEIVARYVRPLPADVDELIESTIAEDDQELARLVTELVIAAQRRAAGRTGDSAGEPSAQAADVPGEDTLLRLWAPAKSLLPRTRMHLGQQPTGSQSCGGSS</sequence>
<gene>
    <name evidence="4" type="ORF">IU459_03365</name>
</gene>
<evidence type="ECO:0000256" key="1">
    <source>
        <dbReference type="SAM" id="MobiDB-lite"/>
    </source>
</evidence>
<feature type="transmembrane region" description="Helical" evidence="2">
    <location>
        <begin position="70"/>
        <end position="88"/>
    </location>
</feature>
<feature type="transmembrane region" description="Helical" evidence="2">
    <location>
        <begin position="6"/>
        <end position="23"/>
    </location>
</feature>
<feature type="transmembrane region" description="Helical" evidence="2">
    <location>
        <begin position="100"/>
        <end position="117"/>
    </location>
</feature>
<reference evidence="4 5" key="1">
    <citation type="submission" date="2020-10" db="EMBL/GenBank/DDBJ databases">
        <title>Identification of Nocardia species via Next-generation sequencing and recognition of intraspecies genetic diversity.</title>
        <authorList>
            <person name="Li P."/>
            <person name="Li P."/>
            <person name="Lu B."/>
        </authorList>
    </citation>
    <scope>NUCLEOTIDE SEQUENCE [LARGE SCALE GENOMIC DNA]</scope>
    <source>
        <strain evidence="4 5">BJ06-0157</strain>
    </source>
</reference>
<dbReference type="EMBL" id="JADLQX010000002">
    <property type="protein sequence ID" value="MBF6296579.1"/>
    <property type="molecule type" value="Genomic_DNA"/>
</dbReference>
<dbReference type="Proteomes" id="UP000702209">
    <property type="component" value="Unassembled WGS sequence"/>
</dbReference>
<accession>A0ABS0CP14</accession>
<dbReference type="Pfam" id="PF20182">
    <property type="entry name" value="DUF6545"/>
    <property type="match status" value="1"/>
</dbReference>
<feature type="domain" description="DUF6545" evidence="3">
    <location>
        <begin position="244"/>
        <end position="356"/>
    </location>
</feature>
<dbReference type="InterPro" id="IPR046675">
    <property type="entry name" value="DUF6545"/>
</dbReference>
<feature type="compositionally biased region" description="Polar residues" evidence="1">
    <location>
        <begin position="383"/>
        <end position="395"/>
    </location>
</feature>
<proteinExistence type="predicted"/>
<name>A0ABS0CP14_9NOCA</name>
<evidence type="ECO:0000256" key="2">
    <source>
        <dbReference type="SAM" id="Phobius"/>
    </source>
</evidence>
<organism evidence="4 5">
    <name type="scientific">Nocardia amamiensis</name>
    <dbReference type="NCBI Taxonomy" id="404578"/>
    <lineage>
        <taxon>Bacteria</taxon>
        <taxon>Bacillati</taxon>
        <taxon>Actinomycetota</taxon>
        <taxon>Actinomycetes</taxon>
        <taxon>Mycobacteriales</taxon>
        <taxon>Nocardiaceae</taxon>
        <taxon>Nocardia</taxon>
    </lineage>
</organism>
<keyword evidence="5" id="KW-1185">Reference proteome</keyword>
<keyword evidence="2" id="KW-1133">Transmembrane helix</keyword>
<feature type="transmembrane region" description="Helical" evidence="2">
    <location>
        <begin position="137"/>
        <end position="155"/>
    </location>
</feature>
<feature type="region of interest" description="Disordered" evidence="1">
    <location>
        <begin position="375"/>
        <end position="395"/>
    </location>
</feature>
<protein>
    <recommendedName>
        <fullName evidence="3">DUF6545 domain-containing protein</fullName>
    </recommendedName>
</protein>
<keyword evidence="2" id="KW-0812">Transmembrane</keyword>
<evidence type="ECO:0000313" key="5">
    <source>
        <dbReference type="Proteomes" id="UP000702209"/>
    </source>
</evidence>
<feature type="transmembrane region" description="Helical" evidence="2">
    <location>
        <begin position="32"/>
        <end position="50"/>
    </location>
</feature>
<evidence type="ECO:0000259" key="3">
    <source>
        <dbReference type="Pfam" id="PF20182"/>
    </source>
</evidence>
<evidence type="ECO:0000313" key="4">
    <source>
        <dbReference type="EMBL" id="MBF6296579.1"/>
    </source>
</evidence>